<dbReference type="InterPro" id="IPR018848">
    <property type="entry name" value="WIYLD_domain"/>
</dbReference>
<evidence type="ECO:0000313" key="2">
    <source>
        <dbReference type="EMBL" id="VFQ77456.1"/>
    </source>
</evidence>
<dbReference type="EMBL" id="OOIL02001679">
    <property type="protein sequence ID" value="VFQ77456.1"/>
    <property type="molecule type" value="Genomic_DNA"/>
</dbReference>
<accession>A0A484LNA2</accession>
<keyword evidence="3" id="KW-1185">Reference proteome</keyword>
<evidence type="ECO:0000259" key="1">
    <source>
        <dbReference type="Pfam" id="PF10440"/>
    </source>
</evidence>
<dbReference type="PANTHER" id="PTHR34271">
    <property type="entry name" value="NUCLEOLAR HISTONE METHYLTRANSFERASE-RELATED PROTEIN"/>
    <property type="match status" value="1"/>
</dbReference>
<dbReference type="AlphaFoldDB" id="A0A484LNA2"/>
<dbReference type="Gene3D" id="1.10.8.850">
    <property type="entry name" value="Histone-lysine N methyltransferase , C-terminal domain-like"/>
    <property type="match status" value="1"/>
</dbReference>
<evidence type="ECO:0000313" key="3">
    <source>
        <dbReference type="Proteomes" id="UP000595140"/>
    </source>
</evidence>
<dbReference type="PANTHER" id="PTHR34271:SF1">
    <property type="entry name" value="NUCLEOLAR HISTONE METHYLTRANSFERASE-RELATED PROTEIN"/>
    <property type="match status" value="1"/>
</dbReference>
<protein>
    <recommendedName>
        <fullName evidence="1">WIYLD domain-containing protein</fullName>
    </recommendedName>
</protein>
<sequence>MAPRARTRKRSTRMDAAVDAMGNLGFDADVVTRVVRELLDIYGGDEAWPFIEEYGYKELIDAVLRDSETSKDENLEQVCSGAGDFAPEVENSIVVKSPSSSVVCANVTSTGYQVSLFSCLFLLHQEL</sequence>
<organism evidence="2 3">
    <name type="scientific">Cuscuta campestris</name>
    <dbReference type="NCBI Taxonomy" id="132261"/>
    <lineage>
        <taxon>Eukaryota</taxon>
        <taxon>Viridiplantae</taxon>
        <taxon>Streptophyta</taxon>
        <taxon>Embryophyta</taxon>
        <taxon>Tracheophyta</taxon>
        <taxon>Spermatophyta</taxon>
        <taxon>Magnoliopsida</taxon>
        <taxon>eudicotyledons</taxon>
        <taxon>Gunneridae</taxon>
        <taxon>Pentapetalae</taxon>
        <taxon>asterids</taxon>
        <taxon>lamiids</taxon>
        <taxon>Solanales</taxon>
        <taxon>Convolvulaceae</taxon>
        <taxon>Cuscuteae</taxon>
        <taxon>Cuscuta</taxon>
        <taxon>Cuscuta subgen. Grammica</taxon>
        <taxon>Cuscuta sect. Cleistogrammica</taxon>
    </lineage>
</organism>
<gene>
    <name evidence="2" type="ORF">CCAM_LOCUS19232</name>
</gene>
<reference evidence="2 3" key="1">
    <citation type="submission" date="2018-04" db="EMBL/GenBank/DDBJ databases">
        <authorList>
            <person name="Vogel A."/>
        </authorList>
    </citation>
    <scope>NUCLEOTIDE SEQUENCE [LARGE SCALE GENOMIC DNA]</scope>
</reference>
<dbReference type="Proteomes" id="UP000595140">
    <property type="component" value="Unassembled WGS sequence"/>
</dbReference>
<dbReference type="Pfam" id="PF10440">
    <property type="entry name" value="WIYLD"/>
    <property type="match status" value="1"/>
</dbReference>
<dbReference type="InterPro" id="IPR043017">
    <property type="entry name" value="WIYLD_dom_sf"/>
</dbReference>
<proteinExistence type="predicted"/>
<dbReference type="OrthoDB" id="1898570at2759"/>
<name>A0A484LNA2_9ASTE</name>
<feature type="domain" description="WIYLD" evidence="1">
    <location>
        <begin position="8"/>
        <end position="68"/>
    </location>
</feature>